<evidence type="ECO:0000313" key="2">
    <source>
        <dbReference type="Proteomes" id="UP000287651"/>
    </source>
</evidence>
<gene>
    <name evidence="1" type="ORF">B296_00008259</name>
</gene>
<evidence type="ECO:0000313" key="1">
    <source>
        <dbReference type="EMBL" id="RRT55542.1"/>
    </source>
</evidence>
<accession>A0A426YUY7</accession>
<dbReference type="EMBL" id="AMZH03010042">
    <property type="protein sequence ID" value="RRT55542.1"/>
    <property type="molecule type" value="Genomic_DNA"/>
</dbReference>
<proteinExistence type="predicted"/>
<sequence>MGVKVEAVAAAARWGRVRIWNEHGNGKGERSCQVLARREPPFETQMVLTFRADFWETRRGVRGGEEGRGRGGEEFVYLKRDDEREREGYERFCRVVLTSRGSRGHRVPSCHDTFASACARGLVPHPTWSSYKAGPLPGRRRGPGRCASVQLLASKLL</sequence>
<dbReference type="AlphaFoldDB" id="A0A426YUY7"/>
<name>A0A426YUY7_ENSVE</name>
<comment type="caution">
    <text evidence="1">The sequence shown here is derived from an EMBL/GenBank/DDBJ whole genome shotgun (WGS) entry which is preliminary data.</text>
</comment>
<organism evidence="1 2">
    <name type="scientific">Ensete ventricosum</name>
    <name type="common">Abyssinian banana</name>
    <name type="synonym">Musa ensete</name>
    <dbReference type="NCBI Taxonomy" id="4639"/>
    <lineage>
        <taxon>Eukaryota</taxon>
        <taxon>Viridiplantae</taxon>
        <taxon>Streptophyta</taxon>
        <taxon>Embryophyta</taxon>
        <taxon>Tracheophyta</taxon>
        <taxon>Spermatophyta</taxon>
        <taxon>Magnoliopsida</taxon>
        <taxon>Liliopsida</taxon>
        <taxon>Zingiberales</taxon>
        <taxon>Musaceae</taxon>
        <taxon>Ensete</taxon>
    </lineage>
</organism>
<protein>
    <submittedName>
        <fullName evidence="1">Uncharacterized protein</fullName>
    </submittedName>
</protein>
<reference evidence="1 2" key="1">
    <citation type="journal article" date="2014" name="Agronomy (Basel)">
        <title>A Draft Genome Sequence for Ensete ventricosum, the Drought-Tolerant Tree Against Hunger.</title>
        <authorList>
            <person name="Harrison J."/>
            <person name="Moore K.A."/>
            <person name="Paszkiewicz K."/>
            <person name="Jones T."/>
            <person name="Grant M."/>
            <person name="Ambacheew D."/>
            <person name="Muzemil S."/>
            <person name="Studholme D.J."/>
        </authorList>
    </citation>
    <scope>NUCLEOTIDE SEQUENCE [LARGE SCALE GENOMIC DNA]</scope>
</reference>
<dbReference type="Proteomes" id="UP000287651">
    <property type="component" value="Unassembled WGS sequence"/>
</dbReference>